<feature type="domain" description="HTH luxR-type" evidence="4">
    <location>
        <begin position="954"/>
        <end position="1021"/>
    </location>
</feature>
<protein>
    <submittedName>
        <fullName evidence="5">AAA family ATPase</fullName>
    </submittedName>
</protein>
<dbReference type="GO" id="GO:0004016">
    <property type="term" value="F:adenylate cyclase activity"/>
    <property type="evidence" value="ECO:0007669"/>
    <property type="project" value="TreeGrafter"/>
</dbReference>
<dbReference type="Pfam" id="PF00196">
    <property type="entry name" value="GerE"/>
    <property type="match status" value="1"/>
</dbReference>
<sequence length="1025" mass="109282">MRDIVASPVFVGRQEELASLAREAAQVAVGAVRLVLVGGEAGVGKTRLVEEAAQAAAGLHVLWGHCVELGPEGLPLAPLVEALRMLARSASPQQLDDWLGPARGPLSQLLPSLDPSAVPGAGHGMGQGAQLPELVLGLIERVSTSRPLLLVIEDLQWADQSTLELLAFLVRGLRDAPVLFVATYRSDEIDRRHPLRPLLTGWERMREVHRLELRRFRPDEVAAQVAGILGRRADTELLDLVVDRSEGNAFLVEEVVRVVRDGGDPEGLSPSLRDLLLVRVEVRSAVAQRLLRAASVAGRQVPERLLAAVTGMEPPAFFTALRELVENHLLLVDEAGQGYTFRHALARDAVYHDMLPGERAGWHIAFARTLSGDARLAPEGALVPAALAHHWLAALDLPSALPALLAAAEASSAYAPAEELKHLERALEIWPRVPDATTLTGTDVIEVLTSAADAAYNAGSANRAMSLLDQALAELGEGSSASRRALLMERRARALRDLGKEAESLAVLEAAQELLPAEPWTYAHAAVLTSLANTLMRGGNSWRRTQATAEHAVAVASAVGAETEQAEALITLGVTHAYQGDAENGLSTLRAGLRLAEQIGAAETTLRGHANHSDLLELLGRHQDAIEAAKAGLELAARTGTSRTLGAWITGNMAEPMLRAGRWQEAEHAAVEALRGEPEGVFAATLLDFRAQLAALAGRREDAERLAGRAAQLVSASIDWQFRLSLTFTIVECHRLAGDLDTAATTAMEALRATPPVGAARYSWPLVWLGTRIAVDRVILARDRRVPDSDAAAMVALVDGLAAIADSLPTLMSAYRGYAAAAAAERARLAETPAVQEWSVAVDAWRPVGEPYLLAYCLLRLAEALCTANDRQAATTALQDSVRLAAEMGALPLSREAEALARRARLTLVQRDDGEAAGNETAAGGQGHDERGPDENASHAGAQGAGRPAAQPENPDPLAHLGLTEREREVLRLLVDGRSNSQIATTLFISPKTVSVHVSNILAKLGVSRRVEAAALAYRLITAQS</sequence>
<accession>A0A940WUL6</accession>
<dbReference type="GO" id="GO:0005524">
    <property type="term" value="F:ATP binding"/>
    <property type="evidence" value="ECO:0007669"/>
    <property type="project" value="UniProtKB-KW"/>
</dbReference>
<keyword evidence="2" id="KW-0067">ATP-binding</keyword>
<feature type="region of interest" description="Disordered" evidence="3">
    <location>
        <begin position="911"/>
        <end position="959"/>
    </location>
</feature>
<dbReference type="GO" id="GO:0006355">
    <property type="term" value="P:regulation of DNA-templated transcription"/>
    <property type="evidence" value="ECO:0007669"/>
    <property type="project" value="InterPro"/>
</dbReference>
<evidence type="ECO:0000256" key="2">
    <source>
        <dbReference type="ARBA" id="ARBA00022840"/>
    </source>
</evidence>
<dbReference type="InterPro" id="IPR011990">
    <property type="entry name" value="TPR-like_helical_dom_sf"/>
</dbReference>
<dbReference type="InterPro" id="IPR036388">
    <property type="entry name" value="WH-like_DNA-bd_sf"/>
</dbReference>
<dbReference type="SUPFAM" id="SSF52540">
    <property type="entry name" value="P-loop containing nucleoside triphosphate hydrolases"/>
    <property type="match status" value="1"/>
</dbReference>
<dbReference type="Gene3D" id="3.40.50.300">
    <property type="entry name" value="P-loop containing nucleotide triphosphate hydrolases"/>
    <property type="match status" value="1"/>
</dbReference>
<name>A0A940WUL6_9ACTN</name>
<dbReference type="PANTHER" id="PTHR16305">
    <property type="entry name" value="TESTICULAR SOLUBLE ADENYLYL CYCLASE"/>
    <property type="match status" value="1"/>
</dbReference>
<dbReference type="InterPro" id="IPR027417">
    <property type="entry name" value="P-loop_NTPase"/>
</dbReference>
<gene>
    <name evidence="5" type="ORF">JOL79_27155</name>
</gene>
<dbReference type="SUPFAM" id="SSF48452">
    <property type="entry name" value="TPR-like"/>
    <property type="match status" value="2"/>
</dbReference>
<keyword evidence="1" id="KW-0547">Nucleotide-binding</keyword>
<dbReference type="Gene3D" id="1.10.10.10">
    <property type="entry name" value="Winged helix-like DNA-binding domain superfamily/Winged helix DNA-binding domain"/>
    <property type="match status" value="1"/>
</dbReference>
<feature type="compositionally biased region" description="Basic and acidic residues" evidence="3">
    <location>
        <begin position="927"/>
        <end position="937"/>
    </location>
</feature>
<dbReference type="InterPro" id="IPR016032">
    <property type="entry name" value="Sig_transdc_resp-reg_C-effctor"/>
</dbReference>
<dbReference type="SUPFAM" id="SSF46894">
    <property type="entry name" value="C-terminal effector domain of the bipartite response regulators"/>
    <property type="match status" value="1"/>
</dbReference>
<proteinExistence type="predicted"/>
<dbReference type="EMBL" id="JAFCNB010000020">
    <property type="protein sequence ID" value="MBP2707466.1"/>
    <property type="molecule type" value="Genomic_DNA"/>
</dbReference>
<keyword evidence="6" id="KW-1185">Reference proteome</keyword>
<dbReference type="AlphaFoldDB" id="A0A940WUL6"/>
<dbReference type="InterPro" id="IPR041664">
    <property type="entry name" value="AAA_16"/>
</dbReference>
<dbReference type="PANTHER" id="PTHR16305:SF35">
    <property type="entry name" value="TRANSCRIPTIONAL ACTIVATOR DOMAIN"/>
    <property type="match status" value="1"/>
</dbReference>
<comment type="caution">
    <text evidence="5">The sequence shown here is derived from an EMBL/GenBank/DDBJ whole genome shotgun (WGS) entry which is preliminary data.</text>
</comment>
<evidence type="ECO:0000256" key="3">
    <source>
        <dbReference type="SAM" id="MobiDB-lite"/>
    </source>
</evidence>
<dbReference type="SMART" id="SM00421">
    <property type="entry name" value="HTH_LUXR"/>
    <property type="match status" value="1"/>
</dbReference>
<dbReference type="PROSITE" id="PS50043">
    <property type="entry name" value="HTH_LUXR_2"/>
    <property type="match status" value="1"/>
</dbReference>
<reference evidence="5" key="1">
    <citation type="submission" date="2021-02" db="EMBL/GenBank/DDBJ databases">
        <title>Draft genome sequence of Microbispora sp. RL4-1S isolated from rice leaves in Thailand.</title>
        <authorList>
            <person name="Muangham S."/>
            <person name="Duangmal K."/>
        </authorList>
    </citation>
    <scope>NUCLEOTIDE SEQUENCE</scope>
    <source>
        <strain evidence="5">RL4-1S</strain>
    </source>
</reference>
<evidence type="ECO:0000313" key="5">
    <source>
        <dbReference type="EMBL" id="MBP2707466.1"/>
    </source>
</evidence>
<dbReference type="GO" id="GO:0003677">
    <property type="term" value="F:DNA binding"/>
    <property type="evidence" value="ECO:0007669"/>
    <property type="project" value="InterPro"/>
</dbReference>
<evidence type="ECO:0000256" key="1">
    <source>
        <dbReference type="ARBA" id="ARBA00022741"/>
    </source>
</evidence>
<dbReference type="InterPro" id="IPR000792">
    <property type="entry name" value="Tscrpt_reg_LuxR_C"/>
</dbReference>
<dbReference type="PRINTS" id="PR00038">
    <property type="entry name" value="HTHLUXR"/>
</dbReference>
<evidence type="ECO:0000313" key="6">
    <source>
        <dbReference type="Proteomes" id="UP000674234"/>
    </source>
</evidence>
<dbReference type="Pfam" id="PF13191">
    <property type="entry name" value="AAA_16"/>
    <property type="match status" value="1"/>
</dbReference>
<feature type="compositionally biased region" description="Low complexity" evidence="3">
    <location>
        <begin position="940"/>
        <end position="952"/>
    </location>
</feature>
<dbReference type="CDD" id="cd06170">
    <property type="entry name" value="LuxR_C_like"/>
    <property type="match status" value="1"/>
</dbReference>
<dbReference type="RefSeq" id="WP_210158736.1">
    <property type="nucleotide sequence ID" value="NZ_JAFCNB010000020.1"/>
</dbReference>
<dbReference type="Gene3D" id="1.25.40.10">
    <property type="entry name" value="Tetratricopeptide repeat domain"/>
    <property type="match status" value="2"/>
</dbReference>
<organism evidence="5 6">
    <name type="scientific">Microbispora oryzae</name>
    <dbReference type="NCBI Taxonomy" id="2806554"/>
    <lineage>
        <taxon>Bacteria</taxon>
        <taxon>Bacillati</taxon>
        <taxon>Actinomycetota</taxon>
        <taxon>Actinomycetes</taxon>
        <taxon>Streptosporangiales</taxon>
        <taxon>Streptosporangiaceae</taxon>
        <taxon>Microbispora</taxon>
    </lineage>
</organism>
<dbReference type="PROSITE" id="PS00622">
    <property type="entry name" value="HTH_LUXR_1"/>
    <property type="match status" value="1"/>
</dbReference>
<dbReference type="GO" id="GO:0005737">
    <property type="term" value="C:cytoplasm"/>
    <property type="evidence" value="ECO:0007669"/>
    <property type="project" value="TreeGrafter"/>
</dbReference>
<evidence type="ECO:0000259" key="4">
    <source>
        <dbReference type="PROSITE" id="PS50043"/>
    </source>
</evidence>
<dbReference type="Proteomes" id="UP000674234">
    <property type="component" value="Unassembled WGS sequence"/>
</dbReference>